<dbReference type="SUPFAM" id="SSF53756">
    <property type="entry name" value="UDP-Glycosyltransferase/glycogen phosphorylase"/>
    <property type="match status" value="1"/>
</dbReference>
<keyword evidence="5 12" id="KW-0808">Transferase</keyword>
<evidence type="ECO:0000256" key="7">
    <source>
        <dbReference type="ARBA" id="ARBA00022968"/>
    </source>
</evidence>
<dbReference type="PANTHER" id="PTHR48438:SF1">
    <property type="entry name" value="ALPHA-(1,3)-FUCOSYLTRANSFERASE C-RELATED"/>
    <property type="match status" value="1"/>
</dbReference>
<dbReference type="Pfam" id="PF17039">
    <property type="entry name" value="Glyco_tran_10_N"/>
    <property type="match status" value="1"/>
</dbReference>
<evidence type="ECO:0000256" key="10">
    <source>
        <dbReference type="ARBA" id="ARBA00023136"/>
    </source>
</evidence>
<reference evidence="15 16" key="1">
    <citation type="submission" date="2023-11" db="EMBL/GenBank/DDBJ databases">
        <authorList>
            <person name="Okamura Y."/>
        </authorList>
    </citation>
    <scope>NUCLEOTIDE SEQUENCE [LARGE SCALE GENOMIC DNA]</scope>
</reference>
<evidence type="ECO:0000256" key="11">
    <source>
        <dbReference type="ARBA" id="ARBA00023180"/>
    </source>
</evidence>
<dbReference type="EMBL" id="CAVLEF010000279">
    <property type="protein sequence ID" value="CAK1554917.1"/>
    <property type="molecule type" value="Genomic_DNA"/>
</dbReference>
<evidence type="ECO:0000256" key="9">
    <source>
        <dbReference type="ARBA" id="ARBA00023034"/>
    </source>
</evidence>
<evidence type="ECO:0000256" key="5">
    <source>
        <dbReference type="ARBA" id="ARBA00022679"/>
    </source>
</evidence>
<evidence type="ECO:0000256" key="4">
    <source>
        <dbReference type="ARBA" id="ARBA00022676"/>
    </source>
</evidence>
<feature type="domain" description="Fucosyltransferase C-terminal" evidence="13">
    <location>
        <begin position="227"/>
        <end position="414"/>
    </location>
</feature>
<evidence type="ECO:0000256" key="12">
    <source>
        <dbReference type="RuleBase" id="RU003832"/>
    </source>
</evidence>
<keyword evidence="4 12" id="KW-0328">Glycosyltransferase</keyword>
<evidence type="ECO:0000256" key="2">
    <source>
        <dbReference type="ARBA" id="ARBA00004922"/>
    </source>
</evidence>
<evidence type="ECO:0000313" key="16">
    <source>
        <dbReference type="Proteomes" id="UP001497472"/>
    </source>
</evidence>
<dbReference type="PANTHER" id="PTHR48438">
    <property type="entry name" value="ALPHA-(1,3)-FUCOSYLTRANSFERASE C-RELATED"/>
    <property type="match status" value="1"/>
</dbReference>
<dbReference type="Pfam" id="PF00852">
    <property type="entry name" value="Glyco_transf_10"/>
    <property type="match status" value="1"/>
</dbReference>
<dbReference type="GO" id="GO:0008417">
    <property type="term" value="F:fucosyltransferase activity"/>
    <property type="evidence" value="ECO:0007669"/>
    <property type="project" value="InterPro"/>
</dbReference>
<evidence type="ECO:0000259" key="14">
    <source>
        <dbReference type="Pfam" id="PF17039"/>
    </source>
</evidence>
<keyword evidence="6 12" id="KW-0812">Transmembrane</keyword>
<keyword evidence="9 12" id="KW-0333">Golgi apparatus</keyword>
<dbReference type="InterPro" id="IPR001503">
    <property type="entry name" value="Glyco_trans_10"/>
</dbReference>
<organism evidence="15 16">
    <name type="scientific">Leptosia nina</name>
    <dbReference type="NCBI Taxonomy" id="320188"/>
    <lineage>
        <taxon>Eukaryota</taxon>
        <taxon>Metazoa</taxon>
        <taxon>Ecdysozoa</taxon>
        <taxon>Arthropoda</taxon>
        <taxon>Hexapoda</taxon>
        <taxon>Insecta</taxon>
        <taxon>Pterygota</taxon>
        <taxon>Neoptera</taxon>
        <taxon>Endopterygota</taxon>
        <taxon>Lepidoptera</taxon>
        <taxon>Glossata</taxon>
        <taxon>Ditrysia</taxon>
        <taxon>Papilionoidea</taxon>
        <taxon>Pieridae</taxon>
        <taxon>Pierinae</taxon>
        <taxon>Leptosia</taxon>
    </lineage>
</organism>
<keyword evidence="7" id="KW-0735">Signal-anchor</keyword>
<dbReference type="InterPro" id="IPR038577">
    <property type="entry name" value="GT10-like_C_sf"/>
</dbReference>
<comment type="similarity">
    <text evidence="3 12">Belongs to the glycosyltransferase 10 family.</text>
</comment>
<evidence type="ECO:0000256" key="6">
    <source>
        <dbReference type="ARBA" id="ARBA00022692"/>
    </source>
</evidence>
<evidence type="ECO:0000256" key="8">
    <source>
        <dbReference type="ARBA" id="ARBA00022989"/>
    </source>
</evidence>
<evidence type="ECO:0000259" key="13">
    <source>
        <dbReference type="Pfam" id="PF00852"/>
    </source>
</evidence>
<dbReference type="InterPro" id="IPR031481">
    <property type="entry name" value="Glyco_tran_10_N"/>
</dbReference>
<evidence type="ECO:0000256" key="3">
    <source>
        <dbReference type="ARBA" id="ARBA00008919"/>
    </source>
</evidence>
<keyword evidence="8" id="KW-1133">Transmembrane helix</keyword>
<dbReference type="Gene3D" id="3.40.50.11660">
    <property type="entry name" value="Glycosyl transferase family 10, C-terminal domain"/>
    <property type="match status" value="1"/>
</dbReference>
<keyword evidence="10" id="KW-0472">Membrane</keyword>
<evidence type="ECO:0000256" key="1">
    <source>
        <dbReference type="ARBA" id="ARBA00004447"/>
    </source>
</evidence>
<dbReference type="Proteomes" id="UP001497472">
    <property type="component" value="Unassembled WGS sequence"/>
</dbReference>
<keyword evidence="16" id="KW-1185">Reference proteome</keyword>
<keyword evidence="11" id="KW-0325">Glycoprotein</keyword>
<gene>
    <name evidence="15" type="ORF">LNINA_LOCUS13771</name>
</gene>
<comment type="pathway">
    <text evidence="2">Protein modification; protein glycosylation.</text>
</comment>
<dbReference type="AlphaFoldDB" id="A0AAV1JZF0"/>
<name>A0AAV1JZF0_9NEOP</name>
<comment type="subcellular location">
    <subcellularLocation>
        <location evidence="1 12">Golgi apparatus</location>
        <location evidence="1 12">Golgi stack membrane</location>
        <topology evidence="1 12">Single-pass type II membrane protein</topology>
    </subcellularLocation>
</comment>
<proteinExistence type="inferred from homology"/>
<sequence length="430" mass="50142">MRSLPPALIYKYLTRRSYCTLTLILLFIIYYEINVSNIKNVYEVDYTIKVSNISKIDNRTNKPAREDLDDLRYVLLWSDSEQPPFKDFGTGRSVFEEKNCSWTNCYVTNDRNILSDYTEFDAVVFNGPSLSYLRSTNNMPRRRSSHQKYIFFSIESAANYPVCTDHWNGYFNWTWSYRLDSDIVWSYFVITNASGHVIAPNREVRWEKDPGLDYVKSLGEDLKARLRGKRKAVAWYVSNCDTASLREVLAKDLQEYMRIFQLRLVTFGECGRQYCPLFAMEQCLEDMGKDYFFYFAFENALSVDYVTEKVLHALNHDTVPVVFGGANYSRFLPPDSYIDAATLGPKKVVEKMAAAIKNREEYERYFWWRGGVGGMYRVRAANIHPETDPVCSLCAALNSPATRNISIYKEFDRWWTPETSCQDVIKSHLH</sequence>
<protein>
    <recommendedName>
        <fullName evidence="12">Fucosyltransferase</fullName>
        <ecNumber evidence="12">2.4.1.-</ecNumber>
    </recommendedName>
</protein>
<accession>A0AAV1JZF0</accession>
<dbReference type="InterPro" id="IPR055270">
    <property type="entry name" value="Glyco_tran_10_C"/>
</dbReference>
<evidence type="ECO:0000313" key="15">
    <source>
        <dbReference type="EMBL" id="CAK1554917.1"/>
    </source>
</evidence>
<comment type="caution">
    <text evidence="15">The sequence shown here is derived from an EMBL/GenBank/DDBJ whole genome shotgun (WGS) entry which is preliminary data.</text>
</comment>
<dbReference type="EC" id="2.4.1.-" evidence="12"/>
<feature type="domain" description="Fucosyltransferase N-terminal" evidence="14">
    <location>
        <begin position="72"/>
        <end position="187"/>
    </location>
</feature>
<dbReference type="GO" id="GO:0032580">
    <property type="term" value="C:Golgi cisterna membrane"/>
    <property type="evidence" value="ECO:0007669"/>
    <property type="project" value="UniProtKB-SubCell"/>
</dbReference>